<protein>
    <submittedName>
        <fullName evidence="2">YdbL family protein</fullName>
    </submittedName>
</protein>
<dbReference type="RefSeq" id="WP_385876918.1">
    <property type="nucleotide sequence ID" value="NZ_JBHLXE010000076.1"/>
</dbReference>
<feature type="signal peptide" evidence="1">
    <location>
        <begin position="1"/>
        <end position="24"/>
    </location>
</feature>
<dbReference type="Proteomes" id="UP001589758">
    <property type="component" value="Unassembled WGS sequence"/>
</dbReference>
<sequence length="124" mass="14152">MKFYGFLRLTKTFLVLFFPIFCFAESSNALQDAKNKHLVGESLSGYIEIVVLNDNSKSSLVEETELERFVKNINEQRKQSYQIIADNNHISVEIVANIAGQKLVKNVQPGHYAKGINGQWKLFK</sequence>
<evidence type="ECO:0000256" key="1">
    <source>
        <dbReference type="SAM" id="SignalP"/>
    </source>
</evidence>
<reference evidence="2 3" key="1">
    <citation type="submission" date="2024-09" db="EMBL/GenBank/DDBJ databases">
        <authorList>
            <person name="Sun Q."/>
            <person name="Mori K."/>
        </authorList>
    </citation>
    <scope>NUCLEOTIDE SEQUENCE [LARGE SCALE GENOMIC DNA]</scope>
    <source>
        <strain evidence="2 3">CCM 8545</strain>
    </source>
</reference>
<keyword evidence="3" id="KW-1185">Reference proteome</keyword>
<evidence type="ECO:0000313" key="2">
    <source>
        <dbReference type="EMBL" id="MFC0179812.1"/>
    </source>
</evidence>
<proteinExistence type="predicted"/>
<evidence type="ECO:0000313" key="3">
    <source>
        <dbReference type="Proteomes" id="UP001589758"/>
    </source>
</evidence>
<dbReference type="Pfam" id="PF07027">
    <property type="entry name" value="DUF1318"/>
    <property type="match status" value="1"/>
</dbReference>
<name>A0ABV6CA10_9GAMM</name>
<feature type="chain" id="PRO_5047459472" evidence="1">
    <location>
        <begin position="25"/>
        <end position="124"/>
    </location>
</feature>
<gene>
    <name evidence="2" type="ORF">ACFFIT_06890</name>
</gene>
<organism evidence="2 3">
    <name type="scientific">Thorsellia kenyensis</name>
    <dbReference type="NCBI Taxonomy" id="1549888"/>
    <lineage>
        <taxon>Bacteria</taxon>
        <taxon>Pseudomonadati</taxon>
        <taxon>Pseudomonadota</taxon>
        <taxon>Gammaproteobacteria</taxon>
        <taxon>Enterobacterales</taxon>
        <taxon>Thorselliaceae</taxon>
        <taxon>Thorsellia</taxon>
    </lineage>
</organism>
<accession>A0ABV6CA10</accession>
<dbReference type="EMBL" id="JBHLXE010000076">
    <property type="protein sequence ID" value="MFC0179812.1"/>
    <property type="molecule type" value="Genomic_DNA"/>
</dbReference>
<dbReference type="PIRSF" id="PIRSF025560">
    <property type="entry name" value="UCP025560"/>
    <property type="match status" value="1"/>
</dbReference>
<dbReference type="InterPro" id="IPR008309">
    <property type="entry name" value="YdbL"/>
</dbReference>
<keyword evidence="1" id="KW-0732">Signal</keyword>
<comment type="caution">
    <text evidence="2">The sequence shown here is derived from an EMBL/GenBank/DDBJ whole genome shotgun (WGS) entry which is preliminary data.</text>
</comment>